<keyword evidence="1" id="KW-0732">Signal</keyword>
<reference evidence="2 3" key="1">
    <citation type="submission" date="2024-10" db="EMBL/GenBank/DDBJ databases">
        <title>Updated reference genomes for cyclostephanoid diatoms.</title>
        <authorList>
            <person name="Roberts W.R."/>
            <person name="Alverson A.J."/>
        </authorList>
    </citation>
    <scope>NUCLEOTIDE SEQUENCE [LARGE SCALE GENOMIC DNA]</scope>
    <source>
        <strain evidence="2 3">AJA232-27</strain>
    </source>
</reference>
<name>A0ABD3MJ20_9STRA</name>
<proteinExistence type="predicted"/>
<comment type="caution">
    <text evidence="2">The sequence shown here is derived from an EMBL/GenBank/DDBJ whole genome shotgun (WGS) entry which is preliminary data.</text>
</comment>
<feature type="signal peptide" evidence="1">
    <location>
        <begin position="1"/>
        <end position="27"/>
    </location>
</feature>
<evidence type="ECO:0000313" key="3">
    <source>
        <dbReference type="Proteomes" id="UP001530293"/>
    </source>
</evidence>
<dbReference type="Proteomes" id="UP001530293">
    <property type="component" value="Unassembled WGS sequence"/>
</dbReference>
<evidence type="ECO:0000313" key="2">
    <source>
        <dbReference type="EMBL" id="KAL3762863.1"/>
    </source>
</evidence>
<protein>
    <submittedName>
        <fullName evidence="2">Uncharacterized protein</fullName>
    </submittedName>
</protein>
<organism evidence="2 3">
    <name type="scientific">Discostella pseudostelligera</name>
    <dbReference type="NCBI Taxonomy" id="259834"/>
    <lineage>
        <taxon>Eukaryota</taxon>
        <taxon>Sar</taxon>
        <taxon>Stramenopiles</taxon>
        <taxon>Ochrophyta</taxon>
        <taxon>Bacillariophyta</taxon>
        <taxon>Coscinodiscophyceae</taxon>
        <taxon>Thalassiosirophycidae</taxon>
        <taxon>Stephanodiscales</taxon>
        <taxon>Stephanodiscaceae</taxon>
        <taxon>Discostella</taxon>
    </lineage>
</organism>
<accession>A0ABD3MJ20</accession>
<dbReference type="EMBL" id="JALLBG020000130">
    <property type="protein sequence ID" value="KAL3762863.1"/>
    <property type="molecule type" value="Genomic_DNA"/>
</dbReference>
<feature type="chain" id="PRO_5044876728" evidence="1">
    <location>
        <begin position="28"/>
        <end position="198"/>
    </location>
</feature>
<evidence type="ECO:0000256" key="1">
    <source>
        <dbReference type="SAM" id="SignalP"/>
    </source>
</evidence>
<sequence>MNFPLSFKCSILVAALAVCLSTISIEAFQFQWQNQIQRPMPSTSIISTTCLNAERCANDRRTFLSRGGGAMALLIFGGTTTNQPEPAEASYTAYTRREDDWKQRVDKGEIKYSNASQLRAQLREIAPMNSEGSKIFCPNGASAAVSPLMENKCGDRQALPSVYGRKDDIMGNSIPGFGGDSPSLLRTELDRQAYFRSN</sequence>
<gene>
    <name evidence="2" type="ORF">ACHAWU_001010</name>
</gene>
<dbReference type="AlphaFoldDB" id="A0ABD3MJ20"/>
<keyword evidence="3" id="KW-1185">Reference proteome</keyword>